<dbReference type="GO" id="GO:0003676">
    <property type="term" value="F:nucleic acid binding"/>
    <property type="evidence" value="ECO:0007669"/>
    <property type="project" value="InterPro"/>
</dbReference>
<reference evidence="2 3" key="1">
    <citation type="submission" date="2015-09" db="EMBL/GenBank/DDBJ databases">
        <title>Trachymyrmex cornetzi WGS genome.</title>
        <authorList>
            <person name="Nygaard S."/>
            <person name="Hu H."/>
            <person name="Boomsma J."/>
            <person name="Zhang G."/>
        </authorList>
    </citation>
    <scope>NUCLEOTIDE SEQUENCE [LARGE SCALE GENOMIC DNA]</scope>
    <source>
        <strain evidence="2">Tcor2-1</strain>
        <tissue evidence="2">Whole body</tissue>
    </source>
</reference>
<sequence length="166" mass="19392">VSDYLSHEIVDIIRLIGEARNNCLHAARLYAERYPNRRHPHRTTMKDLCKRAEQGANEAKTVTVIAATTLNPHVSTRQIERHILHKVPQSTYHIQLVHTLVEGDFARRLAFCNWMQAQAQANPAFEMVLFSDEATFINRGGVNRHNCHYYSDVNPHWKRHQEFQRQ</sequence>
<dbReference type="EMBL" id="KQ980318">
    <property type="protein sequence ID" value="KYN16673.1"/>
    <property type="molecule type" value="Genomic_DNA"/>
</dbReference>
<dbReference type="InterPro" id="IPR032135">
    <property type="entry name" value="DUF4817"/>
</dbReference>
<feature type="non-terminal residue" evidence="2">
    <location>
        <position position="1"/>
    </location>
</feature>
<evidence type="ECO:0000313" key="3">
    <source>
        <dbReference type="Proteomes" id="UP000078492"/>
    </source>
</evidence>
<dbReference type="Gene3D" id="3.30.420.10">
    <property type="entry name" value="Ribonuclease H-like superfamily/Ribonuclease H"/>
    <property type="match status" value="1"/>
</dbReference>
<feature type="domain" description="DUF4817" evidence="1">
    <location>
        <begin position="7"/>
        <end position="54"/>
    </location>
</feature>
<dbReference type="Proteomes" id="UP000078492">
    <property type="component" value="Unassembled WGS sequence"/>
</dbReference>
<protein>
    <recommendedName>
        <fullName evidence="1">DUF4817 domain-containing protein</fullName>
    </recommendedName>
</protein>
<accession>A0A151J2Y6</accession>
<dbReference type="PANTHER" id="PTHR47326:SF1">
    <property type="entry name" value="HTH PSQ-TYPE DOMAIN-CONTAINING PROTEIN"/>
    <property type="match status" value="1"/>
</dbReference>
<evidence type="ECO:0000313" key="2">
    <source>
        <dbReference type="EMBL" id="KYN16673.1"/>
    </source>
</evidence>
<dbReference type="PANTHER" id="PTHR47326">
    <property type="entry name" value="TRANSPOSABLE ELEMENT TC3 TRANSPOSASE-LIKE PROTEIN"/>
    <property type="match status" value="1"/>
</dbReference>
<name>A0A151J2Y6_9HYME</name>
<dbReference type="STRING" id="471704.A0A151J2Y6"/>
<gene>
    <name evidence="2" type="ORF">ALC57_11062</name>
</gene>
<dbReference type="Pfam" id="PF16087">
    <property type="entry name" value="DUF4817"/>
    <property type="match status" value="1"/>
</dbReference>
<evidence type="ECO:0000259" key="1">
    <source>
        <dbReference type="Pfam" id="PF16087"/>
    </source>
</evidence>
<keyword evidence="3" id="KW-1185">Reference proteome</keyword>
<dbReference type="InterPro" id="IPR036397">
    <property type="entry name" value="RNaseH_sf"/>
</dbReference>
<organism evidence="2 3">
    <name type="scientific">Trachymyrmex cornetzi</name>
    <dbReference type="NCBI Taxonomy" id="471704"/>
    <lineage>
        <taxon>Eukaryota</taxon>
        <taxon>Metazoa</taxon>
        <taxon>Ecdysozoa</taxon>
        <taxon>Arthropoda</taxon>
        <taxon>Hexapoda</taxon>
        <taxon>Insecta</taxon>
        <taxon>Pterygota</taxon>
        <taxon>Neoptera</taxon>
        <taxon>Endopterygota</taxon>
        <taxon>Hymenoptera</taxon>
        <taxon>Apocrita</taxon>
        <taxon>Aculeata</taxon>
        <taxon>Formicoidea</taxon>
        <taxon>Formicidae</taxon>
        <taxon>Myrmicinae</taxon>
        <taxon>Trachymyrmex</taxon>
    </lineage>
</organism>
<proteinExistence type="predicted"/>
<dbReference type="AlphaFoldDB" id="A0A151J2Y6"/>